<feature type="transmembrane region" description="Helical" evidence="3">
    <location>
        <begin position="287"/>
        <end position="307"/>
    </location>
</feature>
<gene>
    <name evidence="5" type="ORF">BDV23DRAFT_195552</name>
</gene>
<dbReference type="Proteomes" id="UP000326877">
    <property type="component" value="Unassembled WGS sequence"/>
</dbReference>
<feature type="transmembrane region" description="Helical" evidence="3">
    <location>
        <begin position="21"/>
        <end position="42"/>
    </location>
</feature>
<dbReference type="Pfam" id="PF07690">
    <property type="entry name" value="MFS_1"/>
    <property type="match status" value="1"/>
</dbReference>
<feature type="transmembrane region" description="Helical" evidence="3">
    <location>
        <begin position="148"/>
        <end position="168"/>
    </location>
</feature>
<evidence type="ECO:0000256" key="1">
    <source>
        <dbReference type="ARBA" id="ARBA00004141"/>
    </source>
</evidence>
<dbReference type="AlphaFoldDB" id="A0A5N7C258"/>
<feature type="transmembrane region" description="Helical" evidence="3">
    <location>
        <begin position="180"/>
        <end position="202"/>
    </location>
</feature>
<organism evidence="5">
    <name type="scientific">Petromyces alliaceus</name>
    <name type="common">Aspergillus alliaceus</name>
    <dbReference type="NCBI Taxonomy" id="209559"/>
    <lineage>
        <taxon>Eukaryota</taxon>
        <taxon>Fungi</taxon>
        <taxon>Dikarya</taxon>
        <taxon>Ascomycota</taxon>
        <taxon>Pezizomycotina</taxon>
        <taxon>Eurotiomycetes</taxon>
        <taxon>Eurotiomycetidae</taxon>
        <taxon>Eurotiales</taxon>
        <taxon>Aspergillaceae</taxon>
        <taxon>Aspergillus</taxon>
        <taxon>Aspergillus subgen. Circumdati</taxon>
    </lineage>
</organism>
<evidence type="ECO:0000259" key="4">
    <source>
        <dbReference type="PROSITE" id="PS50850"/>
    </source>
</evidence>
<accession>A0A5N7C258</accession>
<reference evidence="5" key="1">
    <citation type="submission" date="2019-04" db="EMBL/GenBank/DDBJ databases">
        <title>Friends and foes A comparative genomics studyof 23 Aspergillus species from section Flavi.</title>
        <authorList>
            <consortium name="DOE Joint Genome Institute"/>
            <person name="Kjaerbolling I."/>
            <person name="Vesth T."/>
            <person name="Frisvad J.C."/>
            <person name="Nybo J.L."/>
            <person name="Theobald S."/>
            <person name="Kildgaard S."/>
            <person name="Isbrandt T."/>
            <person name="Kuo A."/>
            <person name="Sato A."/>
            <person name="Lyhne E.K."/>
            <person name="Kogle M.E."/>
            <person name="Wiebenga A."/>
            <person name="Kun R.S."/>
            <person name="Lubbers R.J."/>
            <person name="Makela M.R."/>
            <person name="Barry K."/>
            <person name="Chovatia M."/>
            <person name="Clum A."/>
            <person name="Daum C."/>
            <person name="Haridas S."/>
            <person name="He G."/>
            <person name="LaButti K."/>
            <person name="Lipzen A."/>
            <person name="Mondo S."/>
            <person name="Riley R."/>
            <person name="Salamov A."/>
            <person name="Simmons B.A."/>
            <person name="Magnuson J.K."/>
            <person name="Henrissat B."/>
            <person name="Mortensen U.H."/>
            <person name="Larsen T.O."/>
            <person name="Devries R.P."/>
            <person name="Grigoriev I.V."/>
            <person name="Machida M."/>
            <person name="Baker S.E."/>
            <person name="Andersen M.R."/>
        </authorList>
    </citation>
    <scope>NUCLEOTIDE SEQUENCE [LARGE SCALE GENOMIC DNA]</scope>
    <source>
        <strain evidence="5">IBT 14317</strain>
    </source>
</reference>
<name>A0A5N7C258_PETAA</name>
<evidence type="ECO:0000313" key="5">
    <source>
        <dbReference type="EMBL" id="KAE8387817.1"/>
    </source>
</evidence>
<dbReference type="InterPro" id="IPR011701">
    <property type="entry name" value="MFS"/>
</dbReference>
<dbReference type="SUPFAM" id="SSF103473">
    <property type="entry name" value="MFS general substrate transporter"/>
    <property type="match status" value="1"/>
</dbReference>
<feature type="transmembrane region" description="Helical" evidence="3">
    <location>
        <begin position="349"/>
        <end position="370"/>
    </location>
</feature>
<feature type="transmembrane region" description="Helical" evidence="3">
    <location>
        <begin position="62"/>
        <end position="81"/>
    </location>
</feature>
<dbReference type="Gene3D" id="1.20.1250.20">
    <property type="entry name" value="MFS general substrate transporter like domains"/>
    <property type="match status" value="2"/>
</dbReference>
<dbReference type="OrthoDB" id="6509908at2759"/>
<protein>
    <submittedName>
        <fullName evidence="5">MFS general substrate transporter</fullName>
    </submittedName>
</protein>
<feature type="transmembrane region" description="Helical" evidence="3">
    <location>
        <begin position="382"/>
        <end position="401"/>
    </location>
</feature>
<comment type="similarity">
    <text evidence="2">Belongs to the major facilitator superfamily. Monocarboxylate porter (TC 2.A.1.13) family.</text>
</comment>
<dbReference type="InterPro" id="IPR020846">
    <property type="entry name" value="MFS_dom"/>
</dbReference>
<feature type="transmembrane region" description="Helical" evidence="3">
    <location>
        <begin position="88"/>
        <end position="107"/>
    </location>
</feature>
<keyword evidence="3" id="KW-0472">Membrane</keyword>
<dbReference type="PANTHER" id="PTHR11360:SF280">
    <property type="entry name" value="MONOCARBOXYLATE TRANSPORTER, PUTATIVE (AFU_ORTHOLOGUE AFUA_1G05170)-RELATED"/>
    <property type="match status" value="1"/>
</dbReference>
<proteinExistence type="inferred from homology"/>
<dbReference type="EMBL" id="ML735287">
    <property type="protein sequence ID" value="KAE8387817.1"/>
    <property type="molecule type" value="Genomic_DNA"/>
</dbReference>
<keyword evidence="3" id="KW-0812">Transmembrane</keyword>
<dbReference type="PROSITE" id="PS50850">
    <property type="entry name" value="MFS"/>
    <property type="match status" value="1"/>
</dbReference>
<dbReference type="GO" id="GO:0022857">
    <property type="term" value="F:transmembrane transporter activity"/>
    <property type="evidence" value="ECO:0007669"/>
    <property type="project" value="InterPro"/>
</dbReference>
<keyword evidence="3" id="KW-1133">Transmembrane helix</keyword>
<feature type="transmembrane region" description="Helical" evidence="3">
    <location>
        <begin position="113"/>
        <end position="136"/>
    </location>
</feature>
<dbReference type="PANTHER" id="PTHR11360">
    <property type="entry name" value="MONOCARBOXYLATE TRANSPORTER"/>
    <property type="match status" value="1"/>
</dbReference>
<feature type="transmembrane region" description="Helical" evidence="3">
    <location>
        <begin position="258"/>
        <end position="280"/>
    </location>
</feature>
<evidence type="ECO:0000256" key="3">
    <source>
        <dbReference type="SAM" id="Phobius"/>
    </source>
</evidence>
<feature type="domain" description="Major facilitator superfamily (MFS) profile" evidence="4">
    <location>
        <begin position="20"/>
        <end position="407"/>
    </location>
</feature>
<dbReference type="GO" id="GO:0016020">
    <property type="term" value="C:membrane"/>
    <property type="evidence" value="ECO:0007669"/>
    <property type="project" value="UniProtKB-SubCell"/>
</dbReference>
<evidence type="ECO:0000256" key="2">
    <source>
        <dbReference type="ARBA" id="ARBA00006727"/>
    </source>
</evidence>
<comment type="subcellular location">
    <subcellularLocation>
        <location evidence="1">Membrane</location>
        <topology evidence="1">Multi-pass membrane protein</topology>
    </subcellularLocation>
</comment>
<sequence>MTFPTIAETAYDTPPNGGFQAWLQVAGSFLIFFNSWGTVNAFGAFQAYYESGLLKDQSSSDISWIGAIQAFLLLLVGVVTGPLYDSGYFRTLVITGSFLVMCGFMALSVCTQYWQVLLAQAICVGLGNGCLYIPSVAIIPQYFSSRKAIALAIGASGSSFGGVIYPIAFRELQPRIGFPWATRVLGFLVLATTLVPITLMRVRQAPKQKRVLTEVSAFKEPPYALFCAAIFFGYIGFFNPIFYIESYALHNNTTGAELGFYLVAILNAASIPGRIVPGLLNKYLGSLNILLGSAFISATLSFCWIAIRNQGGLISLAVLYGFFSGAFVSLPAVALTTLTPDLRTLGTRIGMCTVCSGLGSLCGSPVAGAILDRSGSYLGVQLYSGLTTGITGVLLLFASFFKKSDSR</sequence>
<dbReference type="InterPro" id="IPR050327">
    <property type="entry name" value="Proton-linked_MCT"/>
</dbReference>
<feature type="transmembrane region" description="Helical" evidence="3">
    <location>
        <begin position="313"/>
        <end position="337"/>
    </location>
</feature>
<feature type="transmembrane region" description="Helical" evidence="3">
    <location>
        <begin position="223"/>
        <end position="243"/>
    </location>
</feature>
<dbReference type="InterPro" id="IPR036259">
    <property type="entry name" value="MFS_trans_sf"/>
</dbReference>